<dbReference type="InterPro" id="IPR003644">
    <property type="entry name" value="Calx_beta"/>
</dbReference>
<dbReference type="InterPro" id="IPR028994">
    <property type="entry name" value="Integrin_alpha_N"/>
</dbReference>
<name>A0AAF0ZBG7_9CHRO</name>
<feature type="domain" description="DUF4114" evidence="5">
    <location>
        <begin position="3476"/>
        <end position="3548"/>
    </location>
</feature>
<dbReference type="GO" id="GO:0007154">
    <property type="term" value="P:cell communication"/>
    <property type="evidence" value="ECO:0007669"/>
    <property type="project" value="InterPro"/>
</dbReference>
<dbReference type="Gene3D" id="2.130.10.130">
    <property type="entry name" value="Integrin alpha, N-terminal"/>
    <property type="match status" value="2"/>
</dbReference>
<dbReference type="InterPro" id="IPR038081">
    <property type="entry name" value="CalX-like_sf"/>
</dbReference>
<evidence type="ECO:0000313" key="6">
    <source>
        <dbReference type="EMBL" id="WPF87095.1"/>
    </source>
</evidence>
<feature type="domain" description="Calx-beta" evidence="4">
    <location>
        <begin position="375"/>
        <end position="466"/>
    </location>
</feature>
<dbReference type="PANTHER" id="PTHR44103:SF1">
    <property type="entry name" value="PROPROTEIN CONVERTASE P"/>
    <property type="match status" value="1"/>
</dbReference>
<evidence type="ECO:0000259" key="5">
    <source>
        <dbReference type="Pfam" id="PF13448"/>
    </source>
</evidence>
<dbReference type="SUPFAM" id="SSF141072">
    <property type="entry name" value="CalX-like"/>
    <property type="match status" value="6"/>
</dbReference>
<dbReference type="InterPro" id="IPR013517">
    <property type="entry name" value="FG-GAP"/>
</dbReference>
<dbReference type="RefSeq" id="WP_320000843.1">
    <property type="nucleotide sequence ID" value="NZ_CP138348.1"/>
</dbReference>
<accession>A0AAF0ZBG7</accession>
<protein>
    <submittedName>
        <fullName evidence="6">FG-GAP-like repeat-containing protein</fullName>
    </submittedName>
</protein>
<dbReference type="PROSITE" id="PS00018">
    <property type="entry name" value="EF_HAND_1"/>
    <property type="match status" value="1"/>
</dbReference>
<dbReference type="GO" id="GO:0016020">
    <property type="term" value="C:membrane"/>
    <property type="evidence" value="ECO:0007669"/>
    <property type="project" value="InterPro"/>
</dbReference>
<dbReference type="PANTHER" id="PTHR44103">
    <property type="entry name" value="PROPROTEIN CONVERTASE P"/>
    <property type="match status" value="1"/>
</dbReference>
<feature type="domain" description="Calx-beta" evidence="4">
    <location>
        <begin position="854"/>
        <end position="962"/>
    </location>
</feature>
<evidence type="ECO:0000259" key="4">
    <source>
        <dbReference type="Pfam" id="PF03160"/>
    </source>
</evidence>
<evidence type="ECO:0000256" key="2">
    <source>
        <dbReference type="ARBA" id="ARBA00022737"/>
    </source>
</evidence>
<keyword evidence="3" id="KW-0106">Calcium</keyword>
<reference evidence="6" key="1">
    <citation type="submission" date="2023-11" db="EMBL/GenBank/DDBJ databases">
        <title>Genome sequence of Cyanobacterium aponinum BCRC AL20115.</title>
        <authorList>
            <person name="Chang H.-Y."/>
            <person name="Lin K.-M."/>
            <person name="Hsueh H.-T."/>
            <person name="Chu H.-A."/>
            <person name="Kuo C.-H."/>
        </authorList>
    </citation>
    <scope>NUCLEOTIDE SEQUENCE</scope>
    <source>
        <strain evidence="6">AL20115</strain>
    </source>
</reference>
<dbReference type="InterPro" id="IPR025193">
    <property type="entry name" value="DUF4114"/>
</dbReference>
<dbReference type="SUPFAM" id="SSF69318">
    <property type="entry name" value="Integrin alpha N-terminal domain"/>
    <property type="match status" value="2"/>
</dbReference>
<dbReference type="Pfam" id="PF13517">
    <property type="entry name" value="FG-GAP_3"/>
    <property type="match status" value="4"/>
</dbReference>
<keyword evidence="2" id="KW-0677">Repeat</keyword>
<evidence type="ECO:0000256" key="3">
    <source>
        <dbReference type="ARBA" id="ARBA00022837"/>
    </source>
</evidence>
<dbReference type="EMBL" id="CP138348">
    <property type="protein sequence ID" value="WPF87095.1"/>
    <property type="molecule type" value="Genomic_DNA"/>
</dbReference>
<sequence length="3552" mass="385050">MSIRFNEAILNNNFATPTGIIFLDLNNDNLQDIVAVSSGFGGDDLIWHRSNSNGTQNTSPTIITGGLGGGRNGLYGADIDKDGDMDLVTAETGDGDITIWYNANGQGTSWSGNKIADSFGGATQIFIADFATDGFPDIVAVARDENDLAIWRQTSRGSFSKLDIDGGLGGARAVYGGDLNRDGSLDVVAGGEAGLYWYRNNGNGTSWTKSTLSSSHQPQDLKLVDIDNDNDLDIIIADDNGVYYRINKGYGSFSGTTQVVNFRVAQIAVTDLDRDGDNDLIFGNNSSNASLYWYSNNNDGIPNLYFGPTFTPFTIDSSGLNTITAVGVGDLNNDGFTDITIGTDGEDDLFRYRNELRWASITANGTPVEGGNSGTFTITLDESAIASTTVTYNVSGTATNNVDYTISGNTTIPAGASSATITINPINDLNYDPNETVTITLTGNGINNGYVVDSTRGSATLTISDPNPVVSMSSSGVVNPSESGVIGQFVISLNTSATSNFSIPYSLSGASNDIILDNDTNPNNGSLGSTIPIGIGESSKTIYVFAKDDFTYEGNESFTFTLLPTTPVVNNIALGSGYRVDLSKNSRTLNIIENEPIVTVGGVKNLQEGSNNGDFIGYVDIVLDQVVTKQPGLSVYYNITGGSATQFTDYFNSQGRLTSGSNAQNVVFIPNGADSARLYLSALPDAIAENTETITISLINDQNPNTTPDYAVGNNYALGSAVTATVNITDSGNYSPNIAILDRAGNAVNTSNPLEANTEGEVNFSVKLTSQPTQNVTVRVDTFTLTFTSTNWDTPQNVSLNGITSTKNLAVTSTSNDSNYNNRTSNITINPDDGIPNLDVTEGENPLPTIIPSVTILLENDTNEGSELAGVFKLLLSNPAPRGGLIVNYQVAGTATPNVDYNTLPGAIEIPEGETSVFLNVPVIDDTVKENAETVIVTLQAGDGYTINNATSNVTLTISDDDESAIEFATPQTTASITDSNDLLTVSVVSFNDNSGTFTVALNQQPSQNVTVTLRDALNNNASGGSLTFTPENWQSPQNLTLTNLTANNSDDFNYQITAVTDSQDSNYQNQTLNFPIVTNTLNTTITSVLTTEGEEDILLVKLTSQPSSNVTLSFSEIDATENSFSTNTLTFTPDNWNSYQSINVSGLRDDRTDGDITYNVKVTTTSSDSNYNGVYQLLPITNTDIDSDVVNNEPEQDDNLETDPLVTINIQGSSEIGESDTTGGKFRISVGEGSSSEPVNVRYSILTNPRDNNATEGVDYQSFNLFEQQLGTENPFNSFDIGSYSAPSVIDLDQDGDLDLFIGNYEGAIDYYENTGTKNQPSFTRNTSNNPFSAIDLNGATSPGYSNPAFGDVDGDDDQDLILGSSDGKIRFYRNNNLTFTEITGSNNPFNSIDIGDYSAPILVDIDSDSDLDLFVGSGDGLIKFYRNTGSETNPVFVEENAENPFQNVDLGDRASIIFADLDEDGDLDAVLTGDTNGATKSGGVMEYWLNIGTPSQPNFIQDDSLFERSDFTIPDNVRPIFGDINGDLDEDLLFGNIDGIIDYYENLSSGEISIIPGQFADIDLTPFADNFAEGDENVTVVLNTNQGYYIDSENTTITYTIKDDDVAGVSITDDAGNSINGKTYTTSESNNSPQTFKVKLTSQPTDNVIVYLGTNNKNEGILSAEFQENQEVISFYFTPDNWNIEQSFTVNPQDDLRDDETVAYQIISTVKSGDDFYNNLEVSDITLNNQDNDNAGINVVQISGNSTEGSSNSYQISLKTQPLSPVNVTMTPSNEEIKFSNQGFSQPLTLSFNEDNWNIPQTVTVFAVDDSKIEYNHSTNIDFSIESEDNAYSSLTPPQPIEVNIADNDLPLATLAVTQNATEEAMPGYFTISVSEAVNSAFGETGLNVAYRVLGSSSAVNGFDYQTVLETGSVRIAPGETSTTLTISSIDNFIDDGDKQVVIELLAGDGYSLGETTTNTLVIINNDKAGVQIIQSGIVPVVKEGESYTFYVSLLSEPTQTTTINFSDSPNELNNVNPLTFTSENWYIPQTVTISAIDENIAETGENHTTQLAFIFDGASEYENLDEPVNLEVNIIDRTFDSVNTALGLQYSLNSIERAFTESSLPLIGSGSTLPLFFDEITEKIVNEIYITNNLTAWKLEEIFRNLLPETLGNNLSNLQIDYTPNNNDTPFTVAFTVTYNDQIIPLSKNLAIPSLDLTVNGEAQGDIIYDFILGFGINKTGGYYLDTSKTVLNPDIKFDNVTLTGIDSINGLSVDFADEGIGLDLDYDIKLLGNNLDTSALNILKNQPTQELFTNFDYDFTGESFATLSLSATPDERITNLFPAITFDLAVEELPLYNYADEAKIGLNDFVVTLQNVALDVQSLIRGYVKKYIDLIDEILQPIYPIIDTLNADTKFLSALELDFLFDNNNDGKVSVLEMMLTLLNVNDDSGDNDALQNLGFDGFDDGDSLDFYEFIDAINELIEVVRLVDDYIADDSNVLIDIGSVSTSVQNGEVDLSRDDLTIPDGNILDRIANNPLATDDLEKLIDSILSLDGLEIPLLTDFFSVAGLLLGQENVDFLIYDVPDLDFDISLDLSDIGLDAILPEYGLDAVLEIALGLNSNLYLAYDAYGLNQWQETDFDESKLNLLLEGLYLRDVDENGKDVNELGASFGVDIGMEANAVVAKYRMTGGVQSDNDVKLDFVDGGEYQGLGDGIIRYSELSPLFTGDLSVLEISGAIEAFLNTKVQVGVDAGLFEIMETILDIDILTYKIWDIEDVLKELGISGFASQSYLQGGTVFFDVNFNGQLDQGEISTISNDDGSFNLPVDLVPFDRNRNGIIDNQDGRLVVIDGVDTATGLPINTPLFATVDYTMITPLTSLVQKIHQSGIEIQLAEAKIKEIFALPQTLDLSNFDPMSAINNGDINGKKVYTSHVITQGVIAVLTQFISGITNQTPAQVADQVIGAIALSVYNEDIGNFYNLSFLDNLITDLVDEVGGEFSDDELTNITDVLSRILTIGTQLIAITGENSTVDDVVTNLNSLKIALQFDLGNILGQLGAGLITPSAVDELLHNWQGRLQESANVPNLLALVLALQTEEIPEDIATQKVLTIFDLPQDFDLTKTPLSPTDDPILSQQVLILENQLTLLYQLGGQVLQSAGITDSHEAQWLISRATAEYIYHNPDIDLTDSQVINQIIDSAILFSTLTVEDSIIESKRDRIASVNTTLDVINQGNNNYEELANQQQQILDNVLEYSSPYHYPLPLVVNQNEEETLYTPQPIDTKFQISALNVSDNYELGIKTPDGESIILLENLPGSDDSTLTNTLDEITVDTLMGSETKFFGSLINAPEGLATFTDSGLEFYLTINGETYSSQNPEQLEITSKGSQGLALTFKDENDTVAEFAINTPVFLTPGLDKGENTTINLTIARSAANENTIGIYQVDDLTGEIIRGDRTIMPNDPEYDKIAIQKAQSSGLIFETPENMNIDNYTIALPNASIFGFFLLVNGNTEEYLNQGEELEESIYSFFSYGSANKDNRQHFTSLGDNIFGFEDTFGGGDNDFNDILLQINYTEV</sequence>
<evidence type="ECO:0000256" key="1">
    <source>
        <dbReference type="ARBA" id="ARBA00022729"/>
    </source>
</evidence>
<proteinExistence type="predicted"/>
<dbReference type="Gene3D" id="2.60.40.2030">
    <property type="match status" value="5"/>
</dbReference>
<dbReference type="Pfam" id="PF03160">
    <property type="entry name" value="Calx-beta"/>
    <property type="match status" value="3"/>
</dbReference>
<dbReference type="Pfam" id="PF13448">
    <property type="entry name" value="DUF4114"/>
    <property type="match status" value="1"/>
</dbReference>
<keyword evidence="1" id="KW-0732">Signal</keyword>
<gene>
    <name evidence="6" type="ORF">SAY89_09735</name>
</gene>
<feature type="domain" description="Calx-beta" evidence="4">
    <location>
        <begin position="627"/>
        <end position="731"/>
    </location>
</feature>
<organism evidence="6">
    <name type="scientific">Cyanobacterium aponinum AL20115</name>
    <dbReference type="NCBI Taxonomy" id="3090662"/>
    <lineage>
        <taxon>Bacteria</taxon>
        <taxon>Bacillati</taxon>
        <taxon>Cyanobacteriota</taxon>
        <taxon>Cyanophyceae</taxon>
        <taxon>Oscillatoriophycideae</taxon>
        <taxon>Chroococcales</taxon>
        <taxon>Geminocystaceae</taxon>
        <taxon>Cyanobacterium</taxon>
    </lineage>
</organism>
<dbReference type="InterPro" id="IPR018247">
    <property type="entry name" value="EF_Hand_1_Ca_BS"/>
</dbReference>